<sequence length="148" mass="17114">MHKQCQCGKPMGLELRKVVYADKVEILHVPVFSCPSCFSSEVLQHVTKDIKELLQNLGSKPTARRISFARNNELAEIIRRLVLEEADNPNVDWQSSLEERMELRINLLLDLYRYARSLGDEDWMNDVQKRLGQLSGFTSESVFMNTKN</sequence>
<proteinExistence type="predicted"/>
<dbReference type="RefSeq" id="WP_044648627.1">
    <property type="nucleotide sequence ID" value="NZ_JTHP01000070.1"/>
</dbReference>
<dbReference type="PATRIC" id="fig|159743.3.peg.5488"/>
<dbReference type="Proteomes" id="UP000032534">
    <property type="component" value="Unassembled WGS sequence"/>
</dbReference>
<evidence type="ECO:0008006" key="3">
    <source>
        <dbReference type="Google" id="ProtNLM"/>
    </source>
</evidence>
<organism evidence="1 2">
    <name type="scientific">Paenibacillus terrae</name>
    <dbReference type="NCBI Taxonomy" id="159743"/>
    <lineage>
        <taxon>Bacteria</taxon>
        <taxon>Bacillati</taxon>
        <taxon>Bacillota</taxon>
        <taxon>Bacilli</taxon>
        <taxon>Bacillales</taxon>
        <taxon>Paenibacillaceae</taxon>
        <taxon>Paenibacillus</taxon>
    </lineage>
</organism>
<reference evidence="1 2" key="1">
    <citation type="submission" date="2014-11" db="EMBL/GenBank/DDBJ databases">
        <title>Draft Genome Sequences of Paenibacillus polymyxa NRRL B-30509 and Paenibacillus terrae NRRL B-30644, Strains from a Poultry Environment that Produce Tridecaptin A and Paenicidins.</title>
        <authorList>
            <person name="van Belkum M.J."/>
            <person name="Lohans C.T."/>
            <person name="Vederas J.C."/>
        </authorList>
    </citation>
    <scope>NUCLEOTIDE SEQUENCE [LARGE SCALE GENOMIC DNA]</scope>
    <source>
        <strain evidence="1 2">NRRL B-30644</strain>
    </source>
</reference>
<keyword evidence="2" id="KW-1185">Reference proteome</keyword>
<name>A0A0D7WVL7_9BACL</name>
<accession>A0A0D7WVL7</accession>
<dbReference type="AlphaFoldDB" id="A0A0D7WVL7"/>
<dbReference type="EMBL" id="JTHP01000070">
    <property type="protein sequence ID" value="KJD43039.1"/>
    <property type="molecule type" value="Genomic_DNA"/>
</dbReference>
<protein>
    <recommendedName>
        <fullName evidence="3">YgiT-type zinc finger protein</fullName>
    </recommendedName>
</protein>
<comment type="caution">
    <text evidence="1">The sequence shown here is derived from an EMBL/GenBank/DDBJ whole genome shotgun (WGS) entry which is preliminary data.</text>
</comment>
<evidence type="ECO:0000313" key="1">
    <source>
        <dbReference type="EMBL" id="KJD43039.1"/>
    </source>
</evidence>
<dbReference type="OrthoDB" id="2974439at2"/>
<gene>
    <name evidence="1" type="ORF">QD47_24805</name>
</gene>
<evidence type="ECO:0000313" key="2">
    <source>
        <dbReference type="Proteomes" id="UP000032534"/>
    </source>
</evidence>